<reference evidence="4" key="1">
    <citation type="submission" date="2021-02" db="EMBL/GenBank/DDBJ databases">
        <authorList>
            <person name="Nowell W R."/>
        </authorList>
    </citation>
    <scope>NUCLEOTIDE SEQUENCE</scope>
</reference>
<feature type="region of interest" description="Disordered" evidence="1">
    <location>
        <begin position="23"/>
        <end position="85"/>
    </location>
</feature>
<dbReference type="Pfam" id="PF00629">
    <property type="entry name" value="MAM"/>
    <property type="match status" value="3"/>
</dbReference>
<dbReference type="SMART" id="SM00137">
    <property type="entry name" value="MAM"/>
    <property type="match status" value="1"/>
</dbReference>
<gene>
    <name evidence="4" type="ORF">FNK824_LOCUS34605</name>
</gene>
<dbReference type="InterPro" id="IPR013320">
    <property type="entry name" value="ConA-like_dom_sf"/>
</dbReference>
<sequence>MDRFVFLLLILYLIGIAAQTNIPNEDPGWRNDPSNKQNLEWHESPSTTTNKRSFVLKDSNDKENLQSSKRNSARLLGTTHLSSQDSPSCLTFDYQITDDKSNKLSVFVHNRTIWRNRLRSEQSDIHIQLNISSISTSSLRMATLIAFDGQVTNNGQIQLKNILITHQICPPSTLKKSSTKRLTPNIKSSNSRIIPSITTRAVAGYDCTFEQDMCGWTQGQNTTLSWFREQASSNDLAGILGPLTDHTYGNSTGYYVTTRLPIPVITFSDIDISALVSPLLPNNVPGPMCAEWWYMMHGTDDTELNVYLIPNENFTSTKSIWRRSGDQGRHWQHGQLQIEPGDGITRVVYEVVAMWSIRSEVSLDDVTLLDGACIKPDFHSISCTFEEEHICGYSSDPTGQLAWTRGQGSTPSASTGAIEDHTLGTAQGHFMFIESSLPQRPGNKARLISTVEQPQNGRCLQF</sequence>
<name>A0A819ZFZ6_9BILA</name>
<dbReference type="PROSITE" id="PS50060">
    <property type="entry name" value="MAM_2"/>
    <property type="match status" value="2"/>
</dbReference>
<dbReference type="EMBL" id="CAJOBE010013769">
    <property type="protein sequence ID" value="CAF4169387.1"/>
    <property type="molecule type" value="Genomic_DNA"/>
</dbReference>
<feature type="signal peptide" evidence="2">
    <location>
        <begin position="1"/>
        <end position="18"/>
    </location>
</feature>
<feature type="compositionally biased region" description="Polar residues" evidence="1">
    <location>
        <begin position="32"/>
        <end position="52"/>
    </location>
</feature>
<dbReference type="SUPFAM" id="SSF49899">
    <property type="entry name" value="Concanavalin A-like lectins/glucanases"/>
    <property type="match status" value="2"/>
</dbReference>
<feature type="domain" description="MAM" evidence="3">
    <location>
        <begin position="381"/>
        <end position="462"/>
    </location>
</feature>
<evidence type="ECO:0000259" key="3">
    <source>
        <dbReference type="PROSITE" id="PS50060"/>
    </source>
</evidence>
<protein>
    <recommendedName>
        <fullName evidence="3">MAM domain-containing protein</fullName>
    </recommendedName>
</protein>
<dbReference type="Proteomes" id="UP000663874">
    <property type="component" value="Unassembled WGS sequence"/>
</dbReference>
<accession>A0A819ZFZ6</accession>
<evidence type="ECO:0000256" key="2">
    <source>
        <dbReference type="SAM" id="SignalP"/>
    </source>
</evidence>
<evidence type="ECO:0000313" key="4">
    <source>
        <dbReference type="EMBL" id="CAF4169387.1"/>
    </source>
</evidence>
<feature type="domain" description="MAM" evidence="3">
    <location>
        <begin position="205"/>
        <end position="375"/>
    </location>
</feature>
<organism evidence="4 5">
    <name type="scientific">Rotaria sordida</name>
    <dbReference type="NCBI Taxonomy" id="392033"/>
    <lineage>
        <taxon>Eukaryota</taxon>
        <taxon>Metazoa</taxon>
        <taxon>Spiralia</taxon>
        <taxon>Gnathifera</taxon>
        <taxon>Rotifera</taxon>
        <taxon>Eurotatoria</taxon>
        <taxon>Bdelloidea</taxon>
        <taxon>Philodinida</taxon>
        <taxon>Philodinidae</taxon>
        <taxon>Rotaria</taxon>
    </lineage>
</organism>
<evidence type="ECO:0000256" key="1">
    <source>
        <dbReference type="SAM" id="MobiDB-lite"/>
    </source>
</evidence>
<evidence type="ECO:0000313" key="5">
    <source>
        <dbReference type="Proteomes" id="UP000663874"/>
    </source>
</evidence>
<feature type="non-terminal residue" evidence="4">
    <location>
        <position position="1"/>
    </location>
</feature>
<dbReference type="PANTHER" id="PTHR23282:SF101">
    <property type="entry name" value="MAM DOMAIN-CONTAINING PROTEIN"/>
    <property type="match status" value="1"/>
</dbReference>
<dbReference type="Gene3D" id="2.60.120.200">
    <property type="match status" value="3"/>
</dbReference>
<dbReference type="CDD" id="cd06263">
    <property type="entry name" value="MAM"/>
    <property type="match status" value="2"/>
</dbReference>
<feature type="chain" id="PRO_5032397468" description="MAM domain-containing protein" evidence="2">
    <location>
        <begin position="19"/>
        <end position="462"/>
    </location>
</feature>
<proteinExistence type="predicted"/>
<dbReference type="AlphaFoldDB" id="A0A819ZFZ6"/>
<comment type="caution">
    <text evidence="4">The sequence shown here is derived from an EMBL/GenBank/DDBJ whole genome shotgun (WGS) entry which is preliminary data.</text>
</comment>
<dbReference type="InterPro" id="IPR051560">
    <property type="entry name" value="MAM_domain-containing"/>
</dbReference>
<dbReference type="PANTHER" id="PTHR23282">
    <property type="entry name" value="APICAL ENDOSOMAL GLYCOPROTEIN PRECURSOR"/>
    <property type="match status" value="1"/>
</dbReference>
<dbReference type="GO" id="GO:0016020">
    <property type="term" value="C:membrane"/>
    <property type="evidence" value="ECO:0007669"/>
    <property type="project" value="InterPro"/>
</dbReference>
<keyword evidence="2" id="KW-0732">Signal</keyword>
<dbReference type="InterPro" id="IPR000998">
    <property type="entry name" value="MAM_dom"/>
</dbReference>